<dbReference type="Pfam" id="PF09362">
    <property type="entry name" value="DUF1996"/>
    <property type="match status" value="1"/>
</dbReference>
<reference evidence="3 4" key="1">
    <citation type="journal article" date="2011" name="Genome Res.">
        <title>Phylogeny-wide analysis of social amoeba genomes highlights ancient origins for complex intercellular communication.</title>
        <authorList>
            <person name="Heidel A.J."/>
            <person name="Lawal H.M."/>
            <person name="Felder M."/>
            <person name="Schilde C."/>
            <person name="Helps N.R."/>
            <person name="Tunggal B."/>
            <person name="Rivero F."/>
            <person name="John U."/>
            <person name="Schleicher M."/>
            <person name="Eichinger L."/>
            <person name="Platzer M."/>
            <person name="Noegel A.A."/>
            <person name="Schaap P."/>
            <person name="Gloeckner G."/>
        </authorList>
    </citation>
    <scope>NUCLEOTIDE SEQUENCE [LARGE SCALE GENOMIC DNA]</scope>
    <source>
        <strain evidence="4">ATCC 26659 / Pp 5 / PN500</strain>
    </source>
</reference>
<dbReference type="InParanoid" id="D3BRB9"/>
<feature type="domain" description="DUF1996" evidence="2">
    <location>
        <begin position="50"/>
        <end position="278"/>
    </location>
</feature>
<comment type="caution">
    <text evidence="3">The sequence shown here is derived from an EMBL/GenBank/DDBJ whole genome shotgun (WGS) entry which is preliminary data.</text>
</comment>
<dbReference type="EMBL" id="ADBJ01000050">
    <property type="protein sequence ID" value="EFA75951.1"/>
    <property type="molecule type" value="Genomic_DNA"/>
</dbReference>
<dbReference type="AlphaFoldDB" id="D3BRB9"/>
<feature type="chain" id="PRO_5003042452" evidence="1">
    <location>
        <begin position="27"/>
        <end position="1183"/>
    </location>
</feature>
<dbReference type="PANTHER" id="PTHR43662:SF3">
    <property type="entry name" value="DOMAIN PROTEIN, PUTATIVE (AFU_ORTHOLOGUE AFUA_6G11970)-RELATED"/>
    <property type="match status" value="1"/>
</dbReference>
<evidence type="ECO:0000259" key="2">
    <source>
        <dbReference type="Pfam" id="PF09362"/>
    </source>
</evidence>
<evidence type="ECO:0000313" key="3">
    <source>
        <dbReference type="EMBL" id="EFA75951.1"/>
    </source>
</evidence>
<evidence type="ECO:0000256" key="1">
    <source>
        <dbReference type="SAM" id="SignalP"/>
    </source>
</evidence>
<dbReference type="Proteomes" id="UP000001396">
    <property type="component" value="Unassembled WGS sequence"/>
</dbReference>
<dbReference type="InterPro" id="IPR036770">
    <property type="entry name" value="Ankyrin_rpt-contain_sf"/>
</dbReference>
<name>D3BRB9_HETP5</name>
<keyword evidence="4" id="KW-1185">Reference proteome</keyword>
<dbReference type="RefSeq" id="XP_020428085.1">
    <property type="nucleotide sequence ID" value="XM_020581298.1"/>
</dbReference>
<dbReference type="SUPFAM" id="SSF48403">
    <property type="entry name" value="Ankyrin repeat"/>
    <property type="match status" value="2"/>
</dbReference>
<gene>
    <name evidence="3" type="ORF">PPL_10527</name>
</gene>
<sequence>MTHLGFSFIYLSISILYIINVSIVHSQDPSVVVAGQTSAICYYTRTLNDDPILFPNQPGMSMFHDFFGNFAANGRTTIDSIYKYPENNCNIYVDGSSYWAPTLKQHGQVIKPFDQKTYYQVWNTSVHPVHPMPKGLQLIAGNPLSTIPSPNILNFFCKGSGYSTKKIDWCPAAYDDETGKTHVRFNIGGILFPDCWDGINIRPNFTYKNAVYSDSYGQCPQNYPFRIPRLNINIGYVMLDANLTDVVLSLNPIHNANGTLTWPWANVYSAHADFYNGWPEMSMKYMTEECFNKAVDCDHNIPRTYSVSTDNYAAVTLPNNSTIKVTNSLWLDLNTTSIPFFRIPLPKDAADSYWQEALMYYWGQDNNITSQHTMVYGYLISADVYNSKTPSCPTTGPNIPMWIGVNNLTYMTMDMTTLANKSLADGVTDIYLCIRPGTPGHSYSFQSGRGPWYPILKFKNPDAPPGVDQTTTTFTSTVVTSNPTSGVTTGASTGSTANPTSESTTVVDKIVTTKHGINIGLKKTKFLFLIFLKKFYKNKGIKTNKLLFIFFYRKIFSPYNFEIMNNNLFKLIINNSYIRKIIFNNVSLIHSIFEEPALKWSELIKSEYHLAYYGYIDTLKTLKIEKKNKKFNNRLAREKLHPIQVLDYVHTLPNVAAKQGNQQLLEYLLEAGEFFNGEELSLAVKNNHYHLISFLLEKFGQNQNLDSALCEYAEQGHFELFKQIYKYCTDDNEWSEIIDVAFRHRQLEIGEWLYRERGLACKPETATELLSFGDRDLIDWMINNKFKFSKDVLNEVIKMGDVQLFGRLYSQNLYYLNNDRAIKTAIQHNQMEMLNHLIFTRRLKYNSSNLAGIGAHGNLEMMKRIGGSKLQFFGKSAFSAAAENNLVDIIDHMHDIDLRISCKISSLKTIVERGNLDMLKHLHLTQPTTFRTELITKAAEFDHIDILEYLILELDIVPTTDGIEAAAAKGNIKSIEFIYNNTSVKPNVKALEKAITNNHYSVVKWIGINEPNLLQRFLTFSISKQFDIRIFKILRNGGSTFVCHDHIVNALKYGRFDIVELLMDIGSFLSDELMLSSIKKPVFTRHDIPFKSIRYFFTKYGEINNTDNIILQNFSTTDLEHAHFIFERLDDRQWSRFLLPLMKTSLGFTRYLLEYRQKPILPNFCYLNNDMVMIRNIMESTNE</sequence>
<dbReference type="GeneID" id="31365996"/>
<organism evidence="3 4">
    <name type="scientific">Heterostelium pallidum (strain ATCC 26659 / Pp 5 / PN500)</name>
    <name type="common">Cellular slime mold</name>
    <name type="synonym">Polysphondylium pallidum</name>
    <dbReference type="NCBI Taxonomy" id="670386"/>
    <lineage>
        <taxon>Eukaryota</taxon>
        <taxon>Amoebozoa</taxon>
        <taxon>Evosea</taxon>
        <taxon>Eumycetozoa</taxon>
        <taxon>Dictyostelia</taxon>
        <taxon>Acytosteliales</taxon>
        <taxon>Acytosteliaceae</taxon>
        <taxon>Heterostelium</taxon>
    </lineage>
</organism>
<feature type="signal peptide" evidence="1">
    <location>
        <begin position="1"/>
        <end position="26"/>
    </location>
</feature>
<keyword evidence="1" id="KW-0732">Signal</keyword>
<dbReference type="PANTHER" id="PTHR43662">
    <property type="match status" value="1"/>
</dbReference>
<proteinExistence type="predicted"/>
<dbReference type="Gene3D" id="1.25.40.20">
    <property type="entry name" value="Ankyrin repeat-containing domain"/>
    <property type="match status" value="2"/>
</dbReference>
<evidence type="ECO:0000313" key="4">
    <source>
        <dbReference type="Proteomes" id="UP000001396"/>
    </source>
</evidence>
<accession>D3BRB9</accession>
<dbReference type="InterPro" id="IPR018535">
    <property type="entry name" value="DUF1996"/>
</dbReference>
<protein>
    <submittedName>
        <fullName evidence="3">Putative periplasmic or exported protein</fullName>
    </submittedName>
</protein>